<dbReference type="SMART" id="SM00382">
    <property type="entry name" value="AAA"/>
    <property type="match status" value="1"/>
</dbReference>
<evidence type="ECO:0000256" key="3">
    <source>
        <dbReference type="ARBA" id="ARBA00022741"/>
    </source>
</evidence>
<evidence type="ECO:0000256" key="1">
    <source>
        <dbReference type="ARBA" id="ARBA00004413"/>
    </source>
</evidence>
<sequence>MASPDEPRAEAGIPAGRREPAGRLPGREKDLMITVRGLARRFTVRGQDVDAVKGIDFDVAPGEVVGFLGPNGAGKTTTLRMLTTLLRPTGGTGTVAGCDLLTDPQGVRRRIGCVHQGGATWPESRVAEEIELQARLYGLSRTEAKRRGALLAERLDLAGLDQRPVKTLSGGQRRRLDIALGLVHEPTLVFLDEPTTGLDPQSRANLWDHVRRLRSEQGTTVFLTTHYLDEADALCDRILVTDHGTIVAEGSPDALKARVAGDAITIEVTDQAAAAADIAGRLTGASEVSVDGDTVRFRVPRGDAALPELLRALDGRGITMASAKVSRPTLDDVFLSLTGRSLRDGEAAPEATEVAHAA</sequence>
<dbReference type="InterPro" id="IPR017871">
    <property type="entry name" value="ABC_transporter-like_CS"/>
</dbReference>
<evidence type="ECO:0000256" key="7">
    <source>
        <dbReference type="SAM" id="MobiDB-lite"/>
    </source>
</evidence>
<dbReference type="InterPro" id="IPR050763">
    <property type="entry name" value="ABC_transporter_ATP-binding"/>
</dbReference>
<comment type="subcellular location">
    <subcellularLocation>
        <location evidence="1">Cell membrane</location>
        <topology evidence="1">Peripheral membrane protein</topology>
        <orientation evidence="1">Cytoplasmic side</orientation>
    </subcellularLocation>
</comment>
<keyword evidence="4 9" id="KW-0067">ATP-binding</keyword>
<keyword evidence="3" id="KW-0547">Nucleotide-binding</keyword>
<protein>
    <submittedName>
        <fullName evidence="9">ATP-binding cassette domain-containing protein</fullName>
    </submittedName>
</protein>
<dbReference type="PROSITE" id="PS50893">
    <property type="entry name" value="ABC_TRANSPORTER_2"/>
    <property type="match status" value="1"/>
</dbReference>
<reference evidence="10" key="1">
    <citation type="submission" date="2023-07" db="EMBL/GenBank/DDBJ databases">
        <title>Draft genome sequence of the endophytic actinobacterium Streptomyces justiciae WPN32, a potential antibiotic producer.</title>
        <authorList>
            <person name="Yasawong M."/>
            <person name="Pana W."/>
            <person name="Ganta P."/>
            <person name="Santapan N."/>
            <person name="Songngamsuk T."/>
            <person name="Phatcharaharikarn M."/>
            <person name="Kerdtoob S."/>
            <person name="Nantapong N."/>
        </authorList>
    </citation>
    <scope>NUCLEOTIDE SEQUENCE [LARGE SCALE GENOMIC DNA]</scope>
    <source>
        <strain evidence="10">WPN32</strain>
    </source>
</reference>
<dbReference type="PROSITE" id="PS00211">
    <property type="entry name" value="ABC_TRANSPORTER_1"/>
    <property type="match status" value="1"/>
</dbReference>
<evidence type="ECO:0000256" key="5">
    <source>
        <dbReference type="ARBA" id="ARBA00023251"/>
    </source>
</evidence>
<evidence type="ECO:0000256" key="6">
    <source>
        <dbReference type="ARBA" id="ARBA00049985"/>
    </source>
</evidence>
<feature type="domain" description="ABC transporter" evidence="8">
    <location>
        <begin position="33"/>
        <end position="268"/>
    </location>
</feature>
<dbReference type="InterPro" id="IPR003439">
    <property type="entry name" value="ABC_transporter-like_ATP-bd"/>
</dbReference>
<dbReference type="InterPro" id="IPR027417">
    <property type="entry name" value="P-loop_NTPase"/>
</dbReference>
<evidence type="ECO:0000313" key="9">
    <source>
        <dbReference type="EMBL" id="MDT7847801.1"/>
    </source>
</evidence>
<organism evidence="9 10">
    <name type="scientific">Streptomyces justiciae</name>
    <dbReference type="NCBI Taxonomy" id="2780140"/>
    <lineage>
        <taxon>Bacteria</taxon>
        <taxon>Bacillati</taxon>
        <taxon>Actinomycetota</taxon>
        <taxon>Actinomycetes</taxon>
        <taxon>Kitasatosporales</taxon>
        <taxon>Streptomycetaceae</taxon>
        <taxon>Streptomyces</taxon>
    </lineage>
</organism>
<evidence type="ECO:0000313" key="10">
    <source>
        <dbReference type="Proteomes" id="UP001257948"/>
    </source>
</evidence>
<evidence type="ECO:0000259" key="8">
    <source>
        <dbReference type="PROSITE" id="PS50893"/>
    </source>
</evidence>
<accession>A0ABU3M8E4</accession>
<evidence type="ECO:0000256" key="2">
    <source>
        <dbReference type="ARBA" id="ARBA00022448"/>
    </source>
</evidence>
<feature type="compositionally biased region" description="Basic and acidic residues" evidence="7">
    <location>
        <begin position="16"/>
        <end position="28"/>
    </location>
</feature>
<gene>
    <name evidence="9" type="ORF">RQC66_44580</name>
</gene>
<comment type="caution">
    <text evidence="9">The sequence shown here is derived from an EMBL/GenBank/DDBJ whole genome shotgun (WGS) entry which is preliminary data.</text>
</comment>
<dbReference type="RefSeq" id="WP_314208005.1">
    <property type="nucleotide sequence ID" value="NZ_JAVTLL010000065.1"/>
</dbReference>
<dbReference type="SUPFAM" id="SSF52540">
    <property type="entry name" value="P-loop containing nucleoside triphosphate hydrolases"/>
    <property type="match status" value="1"/>
</dbReference>
<dbReference type="Gene3D" id="3.40.50.300">
    <property type="entry name" value="P-loop containing nucleotide triphosphate hydrolases"/>
    <property type="match status" value="1"/>
</dbReference>
<dbReference type="Proteomes" id="UP001257948">
    <property type="component" value="Unassembled WGS sequence"/>
</dbReference>
<dbReference type="InterPro" id="IPR025302">
    <property type="entry name" value="DrrA1/2-like_C"/>
</dbReference>
<keyword evidence="5" id="KW-0046">Antibiotic resistance</keyword>
<dbReference type="Pfam" id="PF13732">
    <property type="entry name" value="DrrA1-3_C"/>
    <property type="match status" value="1"/>
</dbReference>
<dbReference type="InterPro" id="IPR003593">
    <property type="entry name" value="AAA+_ATPase"/>
</dbReference>
<dbReference type="EMBL" id="JAVTLL010000065">
    <property type="protein sequence ID" value="MDT7847801.1"/>
    <property type="molecule type" value="Genomic_DNA"/>
</dbReference>
<dbReference type="InterPro" id="IPR005894">
    <property type="entry name" value="DrrA"/>
</dbReference>
<proteinExistence type="inferred from homology"/>
<dbReference type="NCBIfam" id="TIGR01188">
    <property type="entry name" value="drrA"/>
    <property type="match status" value="1"/>
</dbReference>
<keyword evidence="10" id="KW-1185">Reference proteome</keyword>
<evidence type="ECO:0000256" key="4">
    <source>
        <dbReference type="ARBA" id="ARBA00022840"/>
    </source>
</evidence>
<dbReference type="Pfam" id="PF00005">
    <property type="entry name" value="ABC_tran"/>
    <property type="match status" value="1"/>
</dbReference>
<comment type="similarity">
    <text evidence="6">Belongs to the ABC transporter superfamily. Drug exporter-1 (DrugE1) (TC 3.A.1.105) family.</text>
</comment>
<dbReference type="GO" id="GO:0005524">
    <property type="term" value="F:ATP binding"/>
    <property type="evidence" value="ECO:0007669"/>
    <property type="project" value="UniProtKB-KW"/>
</dbReference>
<feature type="region of interest" description="Disordered" evidence="7">
    <location>
        <begin position="1"/>
        <end position="28"/>
    </location>
</feature>
<keyword evidence="2" id="KW-0813">Transport</keyword>
<name>A0ABU3M8E4_9ACTN</name>
<dbReference type="PANTHER" id="PTHR42711">
    <property type="entry name" value="ABC TRANSPORTER ATP-BINDING PROTEIN"/>
    <property type="match status" value="1"/>
</dbReference>
<dbReference type="PANTHER" id="PTHR42711:SF5">
    <property type="entry name" value="ABC TRANSPORTER ATP-BINDING PROTEIN NATA"/>
    <property type="match status" value="1"/>
</dbReference>